<evidence type="ECO:0000256" key="4">
    <source>
        <dbReference type="ARBA" id="ARBA00022630"/>
    </source>
</evidence>
<dbReference type="Proteomes" id="UP001174909">
    <property type="component" value="Unassembled WGS sequence"/>
</dbReference>
<dbReference type="GO" id="GO:0051536">
    <property type="term" value="F:iron-sulfur cluster binding"/>
    <property type="evidence" value="ECO:0007669"/>
    <property type="project" value="UniProtKB-KW"/>
</dbReference>
<organism evidence="13 14">
    <name type="scientific">Geodia barretti</name>
    <name type="common">Barrett's horny sponge</name>
    <dbReference type="NCBI Taxonomy" id="519541"/>
    <lineage>
        <taxon>Eukaryota</taxon>
        <taxon>Metazoa</taxon>
        <taxon>Porifera</taxon>
        <taxon>Demospongiae</taxon>
        <taxon>Heteroscleromorpha</taxon>
        <taxon>Tetractinellida</taxon>
        <taxon>Astrophorina</taxon>
        <taxon>Geodiidae</taxon>
        <taxon>Geodia</taxon>
    </lineage>
</organism>
<dbReference type="GO" id="GO:0010181">
    <property type="term" value="F:FMN binding"/>
    <property type="evidence" value="ECO:0007669"/>
    <property type="project" value="InterPro"/>
</dbReference>
<evidence type="ECO:0000256" key="2">
    <source>
        <dbReference type="ARBA" id="ARBA00001966"/>
    </source>
</evidence>
<reference evidence="13" key="1">
    <citation type="submission" date="2023-03" db="EMBL/GenBank/DDBJ databases">
        <authorList>
            <person name="Steffen K."/>
            <person name="Cardenas P."/>
        </authorList>
    </citation>
    <scope>NUCLEOTIDE SEQUENCE</scope>
</reference>
<evidence type="ECO:0000259" key="12">
    <source>
        <dbReference type="Pfam" id="PF22620"/>
    </source>
</evidence>
<dbReference type="GO" id="GO:0016491">
    <property type="term" value="F:oxidoreductase activity"/>
    <property type="evidence" value="ECO:0007669"/>
    <property type="project" value="UniProtKB-KW"/>
</dbReference>
<dbReference type="PRINTS" id="PR00368">
    <property type="entry name" value="FADPNR"/>
</dbReference>
<evidence type="ECO:0000313" key="13">
    <source>
        <dbReference type="EMBL" id="CAI8008173.1"/>
    </source>
</evidence>
<dbReference type="GO" id="GO:0046872">
    <property type="term" value="F:metal ion binding"/>
    <property type="evidence" value="ECO:0007669"/>
    <property type="project" value="UniProtKB-KW"/>
</dbReference>
<dbReference type="SUPFAM" id="SSF51395">
    <property type="entry name" value="FMN-linked oxidoreductases"/>
    <property type="match status" value="1"/>
</dbReference>
<dbReference type="InterPro" id="IPR054428">
    <property type="entry name" value="TMADH/DMDH/HD_second_a-b"/>
</dbReference>
<keyword evidence="9" id="KW-0411">Iron-sulfur</keyword>
<comment type="similarity">
    <text evidence="3">In the N-terminal section; belongs to the NADH:flavin oxidoreductase/NADH oxidase family.</text>
</comment>
<gene>
    <name evidence="13" type="ORF">GBAR_LOCUS5624</name>
</gene>
<dbReference type="Gene3D" id="3.50.50.60">
    <property type="entry name" value="FAD/NAD(P)-binding domain"/>
    <property type="match status" value="1"/>
</dbReference>
<dbReference type="InterPro" id="IPR001155">
    <property type="entry name" value="OxRdtase_FMN_N"/>
</dbReference>
<dbReference type="PANTHER" id="PTHR42917:SF2">
    <property type="entry name" value="2,4-DIENOYL-COA REDUCTASE [(2E)-ENOYL-COA-PRODUCING]"/>
    <property type="match status" value="1"/>
</dbReference>
<feature type="domain" description="NADH:flavin oxidoreductase/NADH oxidase N-terminal" evidence="11">
    <location>
        <begin position="10"/>
        <end position="229"/>
    </location>
</feature>
<dbReference type="Gene3D" id="3.40.50.720">
    <property type="entry name" value="NAD(P)-binding Rossmann-like Domain"/>
    <property type="match status" value="1"/>
</dbReference>
<evidence type="ECO:0000256" key="8">
    <source>
        <dbReference type="ARBA" id="ARBA00023004"/>
    </source>
</evidence>
<keyword evidence="5" id="KW-0288">FMN</keyword>
<dbReference type="EMBL" id="CASHTH010000821">
    <property type="protein sequence ID" value="CAI8008173.1"/>
    <property type="molecule type" value="Genomic_DNA"/>
</dbReference>
<dbReference type="PANTHER" id="PTHR42917">
    <property type="entry name" value="2,4-DIENOYL-COA REDUCTASE"/>
    <property type="match status" value="1"/>
</dbReference>
<evidence type="ECO:0000256" key="9">
    <source>
        <dbReference type="ARBA" id="ARBA00023014"/>
    </source>
</evidence>
<dbReference type="InterPro" id="IPR036188">
    <property type="entry name" value="FAD/NAD-bd_sf"/>
</dbReference>
<keyword evidence="4" id="KW-0285">Flavoprotein</keyword>
<protein>
    <submittedName>
        <fullName evidence="13">Trimethylamine dehydrogenase</fullName>
    </submittedName>
</protein>
<feature type="region of interest" description="Disordered" evidence="10">
    <location>
        <begin position="1"/>
        <end position="25"/>
    </location>
</feature>
<comment type="cofactor">
    <cofactor evidence="1">
        <name>FMN</name>
        <dbReference type="ChEBI" id="CHEBI:58210"/>
    </cofactor>
</comment>
<comment type="cofactor">
    <cofactor evidence="2">
        <name>[4Fe-4S] cluster</name>
        <dbReference type="ChEBI" id="CHEBI:49883"/>
    </cofactor>
</comment>
<sequence>MESRAVPRGPSQIASEFESRTYPREADEDDIKDLIQMYVDAAIRAERAGFDIIYVYGAHSYLPLQFLSKFYNKRTDRYGGSFENRARFWIEGLAAVKQAVGDNCAVATRFAIDTLYGAEGVEVGDDGFKFVELATKEGVVDLWDVNIGDIAEWGEDAGPSRFYKANHQKPWVKDVKSIANVPVLGVGRMTSPDDMAQIITSGQADIIGAARPSISDPFLPNKIEEGRLDDIRECIGCNMCISRWEIGGPPLICTQNATSMEEYRRGWHPEKFEKAPDPCSVLVVGAGPSGMECARVLGERGYDVHLREADGELGGCVSYIQRFPGLAEWGRVTSYRQIQLDKLKTVEVHTGIGQMSADDVLTYGADRVVVAVGSHWATDGLSSVTHAPIPGVDASHAQVCTPEQVMAGKDVGDRVVVLEAEGYYTGASVAEYLADQGKQVTIITQLGSSVHYTDFTLEAPNLHRMMHEKGIKELSSTWVHSVETGNEVTVRAYPIFGDGYRRSADPRTGELPRTANTHIDELSCDTLVVATGRLSNSALFTELKARKDEWAAEEIDAIFHIGDCYAPRMIADAVFDGHRIAREFESENPQYPLPWIRERQIWGGETYPSLPANGGA</sequence>
<accession>A0AA35RB36</accession>
<dbReference type="SUPFAM" id="SSF51971">
    <property type="entry name" value="Nucleotide-binding domain"/>
    <property type="match status" value="2"/>
</dbReference>
<keyword evidence="7" id="KW-0560">Oxidoreductase</keyword>
<evidence type="ECO:0000256" key="7">
    <source>
        <dbReference type="ARBA" id="ARBA00023002"/>
    </source>
</evidence>
<dbReference type="PRINTS" id="PR00411">
    <property type="entry name" value="PNDRDTASEI"/>
</dbReference>
<dbReference type="InterPro" id="IPR013785">
    <property type="entry name" value="Aldolase_TIM"/>
</dbReference>
<evidence type="ECO:0000256" key="1">
    <source>
        <dbReference type="ARBA" id="ARBA00001917"/>
    </source>
</evidence>
<dbReference type="AlphaFoldDB" id="A0AA35RB36"/>
<evidence type="ECO:0000256" key="10">
    <source>
        <dbReference type="SAM" id="MobiDB-lite"/>
    </source>
</evidence>
<evidence type="ECO:0000256" key="5">
    <source>
        <dbReference type="ARBA" id="ARBA00022643"/>
    </source>
</evidence>
<dbReference type="InterPro" id="IPR051793">
    <property type="entry name" value="NADH:flavin_oxidoreductase"/>
</dbReference>
<evidence type="ECO:0000313" key="14">
    <source>
        <dbReference type="Proteomes" id="UP001174909"/>
    </source>
</evidence>
<proteinExistence type="inferred from homology"/>
<dbReference type="Pfam" id="PF13450">
    <property type="entry name" value="NAD_binding_8"/>
    <property type="match status" value="1"/>
</dbReference>
<dbReference type="Gene3D" id="3.20.20.70">
    <property type="entry name" value="Aldolase class I"/>
    <property type="match status" value="1"/>
</dbReference>
<feature type="domain" description="TMADH/DMDH/HD second alpha/beta" evidence="12">
    <location>
        <begin position="401"/>
        <end position="531"/>
    </location>
</feature>
<keyword evidence="8" id="KW-0408">Iron</keyword>
<evidence type="ECO:0000256" key="3">
    <source>
        <dbReference type="ARBA" id="ARBA00011048"/>
    </source>
</evidence>
<evidence type="ECO:0000259" key="11">
    <source>
        <dbReference type="Pfam" id="PF00724"/>
    </source>
</evidence>
<dbReference type="Pfam" id="PF22620">
    <property type="entry name" value="OYE-like_second_a-b"/>
    <property type="match status" value="1"/>
</dbReference>
<keyword evidence="6" id="KW-0479">Metal-binding</keyword>
<dbReference type="Pfam" id="PF00724">
    <property type="entry name" value="Oxidored_FMN"/>
    <property type="match status" value="1"/>
</dbReference>
<evidence type="ECO:0000256" key="6">
    <source>
        <dbReference type="ARBA" id="ARBA00022723"/>
    </source>
</evidence>
<comment type="caution">
    <text evidence="13">The sequence shown here is derived from an EMBL/GenBank/DDBJ whole genome shotgun (WGS) entry which is preliminary data.</text>
</comment>
<keyword evidence="14" id="KW-1185">Reference proteome</keyword>
<name>A0AA35RB36_GEOBA</name>